<reference evidence="3 4" key="1">
    <citation type="submission" date="2019-06" db="EMBL/GenBank/DDBJ databases">
        <title>A chromosome-scale genome assembly of the striped catfish, Pangasianodon hypophthalmus.</title>
        <authorList>
            <person name="Wen M."/>
            <person name="Zahm M."/>
            <person name="Roques C."/>
            <person name="Cabau C."/>
            <person name="Klopp C."/>
            <person name="Donnadieu C."/>
            <person name="Jouanno E."/>
            <person name="Avarre J.-C."/>
            <person name="Campet M."/>
            <person name="Ha T.T.T."/>
            <person name="Dugue R."/>
            <person name="Lampietro C."/>
            <person name="Louis A."/>
            <person name="Herpin A."/>
            <person name="Echchiki A."/>
            <person name="Berthelot C."/>
            <person name="Parey E."/>
            <person name="Roest-Crollius H."/>
            <person name="Braasch I."/>
            <person name="Postlethwait J."/>
            <person name="Bobe J."/>
            <person name="Montfort J."/>
            <person name="Bouchez O."/>
            <person name="Begum T."/>
            <person name="Schartl M."/>
            <person name="Guiguen Y."/>
        </authorList>
    </citation>
    <scope>NUCLEOTIDE SEQUENCE [LARGE SCALE GENOMIC DNA]</scope>
    <source>
        <strain evidence="3 4">Indonesia</strain>
        <tissue evidence="3">Blood</tissue>
    </source>
</reference>
<feature type="coiled-coil region" evidence="1">
    <location>
        <begin position="230"/>
        <end position="327"/>
    </location>
</feature>
<dbReference type="Pfam" id="PF13837">
    <property type="entry name" value="Myb_DNA-bind_4"/>
    <property type="match status" value="1"/>
</dbReference>
<feature type="non-terminal residue" evidence="3">
    <location>
        <position position="1"/>
    </location>
</feature>
<accession>A0A5N5NW41</accession>
<dbReference type="AlphaFoldDB" id="A0A5N5NW41"/>
<dbReference type="InterPro" id="IPR044822">
    <property type="entry name" value="Myb_DNA-bind_4"/>
</dbReference>
<protein>
    <recommendedName>
        <fullName evidence="2">Myb/SANT-like DNA-binding domain-containing protein</fullName>
    </recommendedName>
</protein>
<gene>
    <name evidence="3" type="ORF">PHYPO_G00225770</name>
</gene>
<comment type="caution">
    <text evidence="3">The sequence shown here is derived from an EMBL/GenBank/DDBJ whole genome shotgun (WGS) entry which is preliminary data.</text>
</comment>
<sequence length="361" mass="41707">VTHRLPVKTITCCRSVTTASEPKNFISLFFLFLKYLRHFESMVESVGTFVSDAKWTDEDTERLIKWRTEHNYLFSGKRSSARNGWEAFIRENQAKLDVKWTARQAKKKWDNLKTKHKEIKNLGNDIETVNSNTWRWFCLMDEAVEGSRGSSVLPKTSSECSDEIACPPQPCKKLCQVQVGGDIYELLANSVIEVQGGSGMMLGAGESASDCGSVMENKQRHGKDIENDTLSEIATNLDSLKKEKLLLEKEHAEVDRERVVLEKERDLTERVNAVLQRDRVQLEKDRAALDRDRASLEQERARIEKDRAALERDRAALERDKDRFMAMILGRNSTEHVDTDPTHREDRKRLIFLFERLIERF</sequence>
<organism evidence="3 4">
    <name type="scientific">Pangasianodon hypophthalmus</name>
    <name type="common">Striped catfish</name>
    <name type="synonym">Helicophagus hypophthalmus</name>
    <dbReference type="NCBI Taxonomy" id="310915"/>
    <lineage>
        <taxon>Eukaryota</taxon>
        <taxon>Metazoa</taxon>
        <taxon>Chordata</taxon>
        <taxon>Craniata</taxon>
        <taxon>Vertebrata</taxon>
        <taxon>Euteleostomi</taxon>
        <taxon>Actinopterygii</taxon>
        <taxon>Neopterygii</taxon>
        <taxon>Teleostei</taxon>
        <taxon>Ostariophysi</taxon>
        <taxon>Siluriformes</taxon>
        <taxon>Pangasiidae</taxon>
        <taxon>Pangasianodon</taxon>
    </lineage>
</organism>
<dbReference type="Proteomes" id="UP000327468">
    <property type="component" value="Chromosome 7"/>
</dbReference>
<name>A0A5N5NW41_PANHP</name>
<feature type="domain" description="Myb/SANT-like DNA-binding" evidence="2">
    <location>
        <begin position="54"/>
        <end position="142"/>
    </location>
</feature>
<keyword evidence="1" id="KW-0175">Coiled coil</keyword>
<keyword evidence="4" id="KW-1185">Reference proteome</keyword>
<evidence type="ECO:0000313" key="4">
    <source>
        <dbReference type="Proteomes" id="UP000327468"/>
    </source>
</evidence>
<dbReference type="EMBL" id="VFJC01000008">
    <property type="protein sequence ID" value="KAB5571512.1"/>
    <property type="molecule type" value="Genomic_DNA"/>
</dbReference>
<evidence type="ECO:0000259" key="2">
    <source>
        <dbReference type="Pfam" id="PF13837"/>
    </source>
</evidence>
<evidence type="ECO:0000256" key="1">
    <source>
        <dbReference type="SAM" id="Coils"/>
    </source>
</evidence>
<evidence type="ECO:0000313" key="3">
    <source>
        <dbReference type="EMBL" id="KAB5571512.1"/>
    </source>
</evidence>
<proteinExistence type="predicted"/>